<accession>A0A0H5QNM2</accession>
<dbReference type="Gene3D" id="1.25.40.20">
    <property type="entry name" value="Ankyrin repeat-containing domain"/>
    <property type="match status" value="2"/>
</dbReference>
<dbReference type="SMART" id="SM00248">
    <property type="entry name" value="ANK"/>
    <property type="match status" value="8"/>
</dbReference>
<dbReference type="InterPro" id="IPR052050">
    <property type="entry name" value="SecEffector_AnkRepeat"/>
</dbReference>
<dbReference type="InterPro" id="IPR036770">
    <property type="entry name" value="Ankyrin_rpt-contain_sf"/>
</dbReference>
<reference evidence="1" key="1">
    <citation type="submission" date="2015-04" db="EMBL/GenBank/DDBJ databases">
        <title>The genome sequence of the plant pathogenic Rhizarian Plasmodiophora brassicae reveals insights in its biotrophic life cycle and the origin of chitin synthesis.</title>
        <authorList>
            <person name="Schwelm A."/>
            <person name="Fogelqvist J."/>
            <person name="Knaust A."/>
            <person name="Julke S."/>
            <person name="Lilja T."/>
            <person name="Dhandapani V."/>
            <person name="Bonilla-Rosso G."/>
            <person name="Karlsson M."/>
            <person name="Shevchenko A."/>
            <person name="Choi S.R."/>
            <person name="Kim H.G."/>
            <person name="Park J.Y."/>
            <person name="Lim Y.P."/>
            <person name="Ludwig-Muller J."/>
            <person name="Dixelius C."/>
        </authorList>
    </citation>
    <scope>NUCLEOTIDE SEQUENCE</scope>
    <source>
        <tissue evidence="1">Potato root galls</tissue>
    </source>
</reference>
<evidence type="ECO:0000313" key="1">
    <source>
        <dbReference type="EMBL" id="CRZ03593.1"/>
    </source>
</evidence>
<dbReference type="EMBL" id="HACM01003151">
    <property type="protein sequence ID" value="CRZ03593.1"/>
    <property type="molecule type" value="Transcribed_RNA"/>
</dbReference>
<dbReference type="AlphaFoldDB" id="A0A0H5QNM2"/>
<dbReference type="PANTHER" id="PTHR46586">
    <property type="entry name" value="ANKYRIN REPEAT-CONTAINING PROTEIN"/>
    <property type="match status" value="1"/>
</dbReference>
<organism evidence="1">
    <name type="scientific">Spongospora subterranea</name>
    <dbReference type="NCBI Taxonomy" id="70186"/>
    <lineage>
        <taxon>Eukaryota</taxon>
        <taxon>Sar</taxon>
        <taxon>Rhizaria</taxon>
        <taxon>Endomyxa</taxon>
        <taxon>Phytomyxea</taxon>
        <taxon>Plasmodiophorida</taxon>
        <taxon>Plasmodiophoridae</taxon>
        <taxon>Spongospora</taxon>
    </lineage>
</organism>
<sequence length="323" mass="35682">DDIEQIKPCLKPGFLLEHQLNNLFIIACECGYIHIVKYLLENTNADPSAIFYQNTGWNGTDNAAIRMASMNGHADVVRVLLETHRCDPSSCNNESLRHAALSGHLEIMKLLLMDDRVDPADPKSDALIKAVRGRHRAAVQYLLTFPTVDPTSLDCTVLKLAAKHSDLILFRVLLASIIKRGYHIDDLPLDEAAACENLAILDTVLAMEGVDPSRNGNSAFFSAVGAGRVGCVNRLMEVCQITDSASIQQAFSLACQNGHFNLFALLVEAGRGNQAISSHMLQQELVRSLNDHQKGVAIELMWIISKDLPRPRRHVDIAYSYNL</sequence>
<feature type="non-terminal residue" evidence="1">
    <location>
        <position position="323"/>
    </location>
</feature>
<dbReference type="Pfam" id="PF12796">
    <property type="entry name" value="Ank_2"/>
    <property type="match status" value="1"/>
</dbReference>
<protein>
    <submittedName>
        <fullName evidence="1">Uncharacterized protein</fullName>
    </submittedName>
</protein>
<proteinExistence type="predicted"/>
<name>A0A0H5QNM2_9EUKA</name>
<feature type="non-terminal residue" evidence="1">
    <location>
        <position position="1"/>
    </location>
</feature>
<dbReference type="InterPro" id="IPR002110">
    <property type="entry name" value="Ankyrin_rpt"/>
</dbReference>
<dbReference type="PANTHER" id="PTHR46586:SF3">
    <property type="entry name" value="ANKYRIN REPEAT-CONTAINING PROTEIN"/>
    <property type="match status" value="1"/>
</dbReference>
<dbReference type="SUPFAM" id="SSF48403">
    <property type="entry name" value="Ankyrin repeat"/>
    <property type="match status" value="1"/>
</dbReference>